<evidence type="ECO:0000256" key="2">
    <source>
        <dbReference type="ARBA" id="ARBA00022670"/>
    </source>
</evidence>
<dbReference type="AlphaFoldDB" id="A0A3N0HYX1"/>
<dbReference type="Gene3D" id="3.30.70.1490">
    <property type="entry name" value="Cysteine protease Prp"/>
    <property type="match status" value="1"/>
</dbReference>
<evidence type="ECO:0000256" key="5">
    <source>
        <dbReference type="ARBA" id="ARBA00044503"/>
    </source>
</evidence>
<dbReference type="EMBL" id="RJQC01000003">
    <property type="protein sequence ID" value="RNM29857.1"/>
    <property type="molecule type" value="Genomic_DNA"/>
</dbReference>
<evidence type="ECO:0000256" key="1">
    <source>
        <dbReference type="ARBA" id="ARBA00022517"/>
    </source>
</evidence>
<keyword evidence="3" id="KW-0378">Hydrolase</keyword>
<dbReference type="InterPro" id="IPR036764">
    <property type="entry name" value="Peptidase_Prp_sf"/>
</dbReference>
<organism evidence="7 8">
    <name type="scientific">Absicoccus porci</name>
    <dbReference type="NCBI Taxonomy" id="2486576"/>
    <lineage>
        <taxon>Bacteria</taxon>
        <taxon>Bacillati</taxon>
        <taxon>Bacillota</taxon>
        <taxon>Erysipelotrichia</taxon>
        <taxon>Erysipelotrichales</taxon>
        <taxon>Erysipelotrichaceae</taxon>
        <taxon>Absicoccus</taxon>
    </lineage>
</organism>
<proteinExistence type="inferred from homology"/>
<dbReference type="CDD" id="cd16332">
    <property type="entry name" value="Prp-like"/>
    <property type="match status" value="1"/>
</dbReference>
<keyword evidence="8" id="KW-1185">Reference proteome</keyword>
<dbReference type="Pfam" id="PF04327">
    <property type="entry name" value="Peptidase_Prp"/>
    <property type="match status" value="1"/>
</dbReference>
<dbReference type="GO" id="GO:0042254">
    <property type="term" value="P:ribosome biogenesis"/>
    <property type="evidence" value="ECO:0007669"/>
    <property type="project" value="UniProtKB-KW"/>
</dbReference>
<evidence type="ECO:0000256" key="3">
    <source>
        <dbReference type="ARBA" id="ARBA00022801"/>
    </source>
</evidence>
<evidence type="ECO:0000313" key="8">
    <source>
        <dbReference type="Proteomes" id="UP000276568"/>
    </source>
</evidence>
<name>A0A3N0HYX1_9FIRM</name>
<keyword evidence="2 7" id="KW-0645">Protease</keyword>
<keyword evidence="4" id="KW-0788">Thiol protease</keyword>
<comment type="similarity">
    <text evidence="5">Belongs to the Prp family.</text>
</comment>
<dbReference type="OrthoDB" id="48998at2"/>
<reference evidence="7 8" key="1">
    <citation type="submission" date="2018-11" db="EMBL/GenBank/DDBJ databases">
        <title>Clostridium sp. nov., a member of the family Erysipelotrichaceae isolated from pig faeces.</title>
        <authorList>
            <person name="Chang Y.-H."/>
        </authorList>
    </citation>
    <scope>NUCLEOTIDE SEQUENCE [LARGE SCALE GENOMIC DNA]</scope>
    <source>
        <strain evidence="7 8">YH-panp20</strain>
    </source>
</reference>
<sequence>MRVTNGGFFSARKELNMIHITIRYDEWFDIQIEGHAGYAEKGKDIVCASISTLYQTLMMSFENDGYGTLDHIRSNDGFEHVRIHDVAREGLGVITAFVIGCEAVSKAYPVYVTVHNELT</sequence>
<dbReference type="GO" id="GO:0006508">
    <property type="term" value="P:proteolysis"/>
    <property type="evidence" value="ECO:0007669"/>
    <property type="project" value="UniProtKB-KW"/>
</dbReference>
<comment type="caution">
    <text evidence="7">The sequence shown here is derived from an EMBL/GenBank/DDBJ whole genome shotgun (WGS) entry which is preliminary data.</text>
</comment>
<accession>A0A3N0HYX1</accession>
<evidence type="ECO:0000256" key="4">
    <source>
        <dbReference type="ARBA" id="ARBA00022807"/>
    </source>
</evidence>
<evidence type="ECO:0000313" key="7">
    <source>
        <dbReference type="EMBL" id="RNM29857.1"/>
    </source>
</evidence>
<dbReference type="GO" id="GO:0008234">
    <property type="term" value="F:cysteine-type peptidase activity"/>
    <property type="evidence" value="ECO:0007669"/>
    <property type="project" value="UniProtKB-KW"/>
</dbReference>
<protein>
    <recommendedName>
        <fullName evidence="6">Ribosomal processing cysteine protease Prp</fullName>
    </recommendedName>
</protein>
<gene>
    <name evidence="7" type="ORF">EDX97_09550</name>
</gene>
<keyword evidence="1" id="KW-0690">Ribosome biogenesis</keyword>
<dbReference type="SUPFAM" id="SSF118010">
    <property type="entry name" value="TM1457-like"/>
    <property type="match status" value="1"/>
</dbReference>
<dbReference type="InterPro" id="IPR007422">
    <property type="entry name" value="Peptidase_Prp"/>
</dbReference>
<evidence type="ECO:0000256" key="6">
    <source>
        <dbReference type="ARBA" id="ARBA00044538"/>
    </source>
</evidence>
<dbReference type="RefSeq" id="WP_128520921.1">
    <property type="nucleotide sequence ID" value="NZ_RJQC01000003.1"/>
</dbReference>
<dbReference type="Proteomes" id="UP000276568">
    <property type="component" value="Unassembled WGS sequence"/>
</dbReference>